<protein>
    <recommendedName>
        <fullName evidence="1">DUF1659 domain-containing protein</fullName>
    </recommendedName>
</protein>
<dbReference type="RefSeq" id="WP_197115773.1">
    <property type="nucleotide sequence ID" value="NZ_JACBXQ010000005.1"/>
</dbReference>
<dbReference type="InterPro" id="IPR012454">
    <property type="entry name" value="DUF1659"/>
</dbReference>
<evidence type="ECO:0000313" key="2">
    <source>
        <dbReference type="EMBL" id="MBG9986850.1"/>
    </source>
</evidence>
<gene>
    <name evidence="2" type="ORF">HZY91_08115</name>
</gene>
<sequence length="67" mass="7552">MENRTFKNGRLTLKSFNAETEKTQSLSLTGLKEEASTDQVQAIRQALDPLMTYPSQAVEASLTYVYH</sequence>
<dbReference type="Pfam" id="PF07872">
    <property type="entry name" value="DUF1659"/>
    <property type="match status" value="1"/>
</dbReference>
<evidence type="ECO:0000259" key="1">
    <source>
        <dbReference type="Pfam" id="PF07872"/>
    </source>
</evidence>
<comment type="caution">
    <text evidence="2">The sequence shown here is derived from an EMBL/GenBank/DDBJ whole genome shotgun (WGS) entry which is preliminary data.</text>
</comment>
<organism evidence="2 3">
    <name type="scientific">Facklamia lactis</name>
    <dbReference type="NCBI Taxonomy" id="2749967"/>
    <lineage>
        <taxon>Bacteria</taxon>
        <taxon>Bacillati</taxon>
        <taxon>Bacillota</taxon>
        <taxon>Bacilli</taxon>
        <taxon>Lactobacillales</taxon>
        <taxon>Aerococcaceae</taxon>
        <taxon>Facklamia</taxon>
    </lineage>
</organism>
<dbReference type="EMBL" id="JACBXQ010000005">
    <property type="protein sequence ID" value="MBG9986850.1"/>
    <property type="molecule type" value="Genomic_DNA"/>
</dbReference>
<evidence type="ECO:0000313" key="3">
    <source>
        <dbReference type="Proteomes" id="UP000721415"/>
    </source>
</evidence>
<proteinExistence type="predicted"/>
<keyword evidence="3" id="KW-1185">Reference proteome</keyword>
<reference evidence="2 3" key="1">
    <citation type="submission" date="2020-07" db="EMBL/GenBank/DDBJ databases">
        <title>Facklamia lactis sp. nov., isolated from raw milk.</title>
        <authorList>
            <person name="Doll E.V."/>
            <person name="Huptas C."/>
            <person name="Staib L."/>
            <person name="Wenning M."/>
            <person name="Scherer S."/>
        </authorList>
    </citation>
    <scope>NUCLEOTIDE SEQUENCE [LARGE SCALE GENOMIC DNA]</scope>
    <source>
        <strain evidence="2 3">DSM 111018</strain>
    </source>
</reference>
<accession>A0ABS0LTQ6</accession>
<name>A0ABS0LTQ6_9LACT</name>
<dbReference type="Proteomes" id="UP000721415">
    <property type="component" value="Unassembled WGS sequence"/>
</dbReference>
<feature type="domain" description="DUF1659" evidence="1">
    <location>
        <begin position="3"/>
        <end position="60"/>
    </location>
</feature>